<sequence length="709" mass="79915">MVPKALLVSILKFSMTVIFAAWLCLWFLKPTHVWKSSWHDAEDWATNTFLGASGLNVVVFSFPLLAVAAMVYVHIHMGARKGRIRYGFIELLSRLGKFNSLIVRSPVGVISIGELIFVAIFILLLAWTYCSNVSSDFKSMTSSKSMKLSRWQLKVMRLGVRFGSLSEACLAILLLPVLRGMALFRVFGIQFEASVRYHIWIGNTLIMFSVLHGLFIMFSLAVKNSLLEEITKWQRTGRVYPAGAITLVVGLFIWMTSLPQIRRKKFLMFYSFHHLYVVFLLFFLLHAGDRHFYLVFSGVLLFVLDKILRFIQSSQTVDIISANILTCKAVELTLRKHPRLKYTPTSIIFLKIPCISKVEWHPFSITSSANIDDDKLSVLIKCQGHWTDSVYNLIQAMLNNDHEKKLSVAVEGPYGPATFPYQRYESLILIAGGSGITPFLSILQDIVAQRNGPKNTCAVKTQLIYAVKRSEDLSMLAPISELLLNNELDGFRRLELRIFVTQEEKYSATAREILNEMCQVKTVILDVKSSQEDVIRPESLLWKATVTVLSSLTFLASIVVLNRVFGHQGKRASQDKAPSWVNDLLVLCSLITAASVTIMATVLLKLRKSVKDMCSDSQNNVRASEIQDVEIRNCHEDIEINFGKRPNLIDVLSELPRETGEDEVGVIVCGPESMKQAVASFCKTNGKKKHSGGPKHKNLFTFHSINFSL</sequence>
<keyword evidence="1" id="KW-0560">Oxidoreductase</keyword>
<comment type="caution">
    <text evidence="1">The sequence shown here is derived from an EMBL/GenBank/DDBJ whole genome shotgun (WGS) entry which is preliminary data.</text>
</comment>
<dbReference type="EC" id="1.16.1.7" evidence="1"/>
<evidence type="ECO:0000313" key="2">
    <source>
        <dbReference type="Proteomes" id="UP000827976"/>
    </source>
</evidence>
<reference evidence="2" key="1">
    <citation type="journal article" date="2022" name="Nat. Commun.">
        <title>Chromosome evolution and the genetic basis of agronomically important traits in greater yam.</title>
        <authorList>
            <person name="Bredeson J.V."/>
            <person name="Lyons J.B."/>
            <person name="Oniyinde I.O."/>
            <person name="Okereke N.R."/>
            <person name="Kolade O."/>
            <person name="Nnabue I."/>
            <person name="Nwadili C.O."/>
            <person name="Hribova E."/>
            <person name="Parker M."/>
            <person name="Nwogha J."/>
            <person name="Shu S."/>
            <person name="Carlson J."/>
            <person name="Kariba R."/>
            <person name="Muthemba S."/>
            <person name="Knop K."/>
            <person name="Barton G.J."/>
            <person name="Sherwood A.V."/>
            <person name="Lopez-Montes A."/>
            <person name="Asiedu R."/>
            <person name="Jamnadass R."/>
            <person name="Muchugi A."/>
            <person name="Goodstein D."/>
            <person name="Egesi C.N."/>
            <person name="Featherston J."/>
            <person name="Asfaw A."/>
            <person name="Simpson G.G."/>
            <person name="Dolezel J."/>
            <person name="Hendre P.S."/>
            <person name="Van Deynze A."/>
            <person name="Kumar P.L."/>
            <person name="Obidiegwu J.E."/>
            <person name="Bhattacharjee R."/>
            <person name="Rokhsar D.S."/>
        </authorList>
    </citation>
    <scope>NUCLEOTIDE SEQUENCE [LARGE SCALE GENOMIC DNA]</scope>
    <source>
        <strain evidence="2">cv. TDa95/00328</strain>
    </source>
</reference>
<organism evidence="1 2">
    <name type="scientific">Dioscorea alata</name>
    <name type="common">Purple yam</name>
    <dbReference type="NCBI Taxonomy" id="55571"/>
    <lineage>
        <taxon>Eukaryota</taxon>
        <taxon>Viridiplantae</taxon>
        <taxon>Streptophyta</taxon>
        <taxon>Embryophyta</taxon>
        <taxon>Tracheophyta</taxon>
        <taxon>Spermatophyta</taxon>
        <taxon>Magnoliopsida</taxon>
        <taxon>Liliopsida</taxon>
        <taxon>Dioscoreales</taxon>
        <taxon>Dioscoreaceae</taxon>
        <taxon>Dioscorea</taxon>
    </lineage>
</organism>
<evidence type="ECO:0000313" key="1">
    <source>
        <dbReference type="EMBL" id="KAH7682903.1"/>
    </source>
</evidence>
<protein>
    <submittedName>
        <fullName evidence="1">Ferric-chelate reductase (NADH) protein</fullName>
        <ecNumber evidence="1">1.16.1.7</ecNumber>
    </submittedName>
</protein>
<dbReference type="Proteomes" id="UP000827976">
    <property type="component" value="Chromosome 5"/>
</dbReference>
<name>A0ACB7W642_DIOAL</name>
<dbReference type="EMBL" id="CM037015">
    <property type="protein sequence ID" value="KAH7682903.1"/>
    <property type="molecule type" value="Genomic_DNA"/>
</dbReference>
<accession>A0ACB7W642</accession>
<proteinExistence type="predicted"/>
<gene>
    <name evidence="1" type="ORF">IHE45_05G149600</name>
</gene>
<keyword evidence="2" id="KW-1185">Reference proteome</keyword>